<dbReference type="EMBL" id="JBJJXI010000054">
    <property type="protein sequence ID" value="KAL3399949.1"/>
    <property type="molecule type" value="Genomic_DNA"/>
</dbReference>
<evidence type="ECO:0000313" key="2">
    <source>
        <dbReference type="Proteomes" id="UP001627154"/>
    </source>
</evidence>
<keyword evidence="2" id="KW-1185">Reference proteome</keyword>
<comment type="caution">
    <text evidence="1">The sequence shown here is derived from an EMBL/GenBank/DDBJ whole genome shotgun (WGS) entry which is preliminary data.</text>
</comment>
<gene>
    <name evidence="1" type="ORF">TKK_006579</name>
</gene>
<sequence>MSFDNGTISGWTVVFSGKINDAESQVQRRFREPVDLDPTHDRSILAQRIDFNETRLNEATGLGVQRDVTLVLLRAISREIYLHPTQKTFLSRLLDGPATHSRQRCNASIATTPTRRRASRAWPAPLIALISTDKIVVERSELNARILYIMHCVYYIHVLQI</sequence>
<protein>
    <submittedName>
        <fullName evidence="1">Uncharacterized protein</fullName>
    </submittedName>
</protein>
<name>A0ABD2X495_9HYME</name>
<reference evidence="1 2" key="1">
    <citation type="journal article" date="2024" name="bioRxiv">
        <title>A reference genome for Trichogramma kaykai: A tiny desert-dwelling parasitoid wasp with competing sex-ratio distorters.</title>
        <authorList>
            <person name="Culotta J."/>
            <person name="Lindsey A.R."/>
        </authorList>
    </citation>
    <scope>NUCLEOTIDE SEQUENCE [LARGE SCALE GENOMIC DNA]</scope>
    <source>
        <strain evidence="1 2">KSX58</strain>
    </source>
</reference>
<dbReference type="AlphaFoldDB" id="A0ABD2X495"/>
<accession>A0ABD2X495</accession>
<evidence type="ECO:0000313" key="1">
    <source>
        <dbReference type="EMBL" id="KAL3399949.1"/>
    </source>
</evidence>
<organism evidence="1 2">
    <name type="scientific">Trichogramma kaykai</name>
    <dbReference type="NCBI Taxonomy" id="54128"/>
    <lineage>
        <taxon>Eukaryota</taxon>
        <taxon>Metazoa</taxon>
        <taxon>Ecdysozoa</taxon>
        <taxon>Arthropoda</taxon>
        <taxon>Hexapoda</taxon>
        <taxon>Insecta</taxon>
        <taxon>Pterygota</taxon>
        <taxon>Neoptera</taxon>
        <taxon>Endopterygota</taxon>
        <taxon>Hymenoptera</taxon>
        <taxon>Apocrita</taxon>
        <taxon>Proctotrupomorpha</taxon>
        <taxon>Chalcidoidea</taxon>
        <taxon>Trichogrammatidae</taxon>
        <taxon>Trichogramma</taxon>
    </lineage>
</organism>
<proteinExistence type="predicted"/>
<dbReference type="Proteomes" id="UP001627154">
    <property type="component" value="Unassembled WGS sequence"/>
</dbReference>